<sequence length="202" mass="22394">MLAQDPNTPHLERFCTMLADARSLVIDLCSTITQTRLNIAYRSVDPSFSVKTESEVGYIVHPLSRVVSATTTTSTAATTTPTKPATATTIFNNATTRRTPTRFVSSPNNNITSNIISNNILTNSAQQHNNRPSRRSAQQVLFKLDKNSHQLIRRRHNPTRLQDSVSLNPTNNDNSNIHPPIISRPGTFNRSDYPGPDRTSVV</sequence>
<organism evidence="2 3">
    <name type="scientific">Rhizopus oryzae</name>
    <name type="common">Mucormycosis agent</name>
    <name type="synonym">Rhizopus arrhizus var. delemar</name>
    <dbReference type="NCBI Taxonomy" id="64495"/>
    <lineage>
        <taxon>Eukaryota</taxon>
        <taxon>Fungi</taxon>
        <taxon>Fungi incertae sedis</taxon>
        <taxon>Mucoromycota</taxon>
        <taxon>Mucoromycotina</taxon>
        <taxon>Mucoromycetes</taxon>
        <taxon>Mucorales</taxon>
        <taxon>Mucorineae</taxon>
        <taxon>Rhizopodaceae</taxon>
        <taxon>Rhizopus</taxon>
    </lineage>
</organism>
<gene>
    <name evidence="2" type="ORF">G6F51_013717</name>
</gene>
<comment type="caution">
    <text evidence="2">The sequence shown here is derived from an EMBL/GenBank/DDBJ whole genome shotgun (WGS) entry which is preliminary data.</text>
</comment>
<evidence type="ECO:0000256" key="1">
    <source>
        <dbReference type="SAM" id="MobiDB-lite"/>
    </source>
</evidence>
<dbReference type="Proteomes" id="UP000717996">
    <property type="component" value="Unassembled WGS sequence"/>
</dbReference>
<accession>A0A9P7C141</accession>
<name>A0A9P7C141_RHIOR</name>
<feature type="region of interest" description="Disordered" evidence="1">
    <location>
        <begin position="155"/>
        <end position="202"/>
    </location>
</feature>
<feature type="compositionally biased region" description="Polar residues" evidence="1">
    <location>
        <begin position="159"/>
        <end position="177"/>
    </location>
</feature>
<proteinExistence type="predicted"/>
<dbReference type="AlphaFoldDB" id="A0A9P7C141"/>
<evidence type="ECO:0000313" key="2">
    <source>
        <dbReference type="EMBL" id="KAG1530826.1"/>
    </source>
</evidence>
<evidence type="ECO:0000313" key="3">
    <source>
        <dbReference type="Proteomes" id="UP000717996"/>
    </source>
</evidence>
<protein>
    <submittedName>
        <fullName evidence="2">Uncharacterized protein</fullName>
    </submittedName>
</protein>
<dbReference type="EMBL" id="JAANIT010006208">
    <property type="protein sequence ID" value="KAG1530826.1"/>
    <property type="molecule type" value="Genomic_DNA"/>
</dbReference>
<reference evidence="2" key="1">
    <citation type="journal article" date="2020" name="Microb. Genom.">
        <title>Genetic diversity of clinical and environmental Mucorales isolates obtained from an investigation of mucormycosis cases among solid organ transplant recipients.</title>
        <authorList>
            <person name="Nguyen M.H."/>
            <person name="Kaul D."/>
            <person name="Muto C."/>
            <person name="Cheng S.J."/>
            <person name="Richter R.A."/>
            <person name="Bruno V.M."/>
            <person name="Liu G."/>
            <person name="Beyhan S."/>
            <person name="Sundermann A.J."/>
            <person name="Mounaud S."/>
            <person name="Pasculle A.W."/>
            <person name="Nierman W.C."/>
            <person name="Driscoll E."/>
            <person name="Cumbie R."/>
            <person name="Clancy C.J."/>
            <person name="Dupont C.L."/>
        </authorList>
    </citation>
    <scope>NUCLEOTIDE SEQUENCE</scope>
    <source>
        <strain evidence="2">GL16</strain>
    </source>
</reference>